<feature type="region of interest" description="Disordered" evidence="5">
    <location>
        <begin position="44"/>
        <end position="80"/>
    </location>
</feature>
<accession>A0ABQ6FIJ9</accession>
<evidence type="ECO:0000313" key="9">
    <source>
        <dbReference type="Proteomes" id="UP001344906"/>
    </source>
</evidence>
<keyword evidence="4" id="KW-0143">Chaperone</keyword>
<evidence type="ECO:0000256" key="3">
    <source>
        <dbReference type="ARBA" id="ARBA00022840"/>
    </source>
</evidence>
<dbReference type="GO" id="GO:0006508">
    <property type="term" value="P:proteolysis"/>
    <property type="evidence" value="ECO:0007669"/>
    <property type="project" value="UniProtKB-KW"/>
</dbReference>
<dbReference type="EMBL" id="BSRI01000001">
    <property type="protein sequence ID" value="GLV53967.1"/>
    <property type="molecule type" value="Genomic_DNA"/>
</dbReference>
<keyword evidence="9" id="KW-1185">Reference proteome</keyword>
<dbReference type="InterPro" id="IPR025662">
    <property type="entry name" value="Sigma_54_int_dom_ATP-bd_1"/>
</dbReference>
<dbReference type="SMART" id="SM00382">
    <property type="entry name" value="AAA"/>
    <property type="match status" value="2"/>
</dbReference>
<dbReference type="PROSITE" id="PS00675">
    <property type="entry name" value="SIGMA54_INTERACT_1"/>
    <property type="match status" value="1"/>
</dbReference>
<comment type="caution">
    <text evidence="8">The sequence shown here is derived from an EMBL/GenBank/DDBJ whole genome shotgun (WGS) entry which is preliminary data.</text>
</comment>
<dbReference type="InterPro" id="IPR003593">
    <property type="entry name" value="AAA+_ATPase"/>
</dbReference>
<evidence type="ECO:0000313" key="8">
    <source>
        <dbReference type="EMBL" id="GLV53967.1"/>
    </source>
</evidence>
<dbReference type="PANTHER" id="PTHR11638:SF18">
    <property type="entry name" value="HEAT SHOCK PROTEIN 104"/>
    <property type="match status" value="1"/>
</dbReference>
<dbReference type="RefSeq" id="WP_338247686.1">
    <property type="nucleotide sequence ID" value="NZ_BSRI01000001.1"/>
</dbReference>
<evidence type="ECO:0000256" key="4">
    <source>
        <dbReference type="ARBA" id="ARBA00023186"/>
    </source>
</evidence>
<feature type="domain" description="Clp ATPase C-terminal" evidence="7">
    <location>
        <begin position="639"/>
        <end position="728"/>
    </location>
</feature>
<dbReference type="SUPFAM" id="SSF52540">
    <property type="entry name" value="P-loop containing nucleoside triphosphate hydrolases"/>
    <property type="match status" value="2"/>
</dbReference>
<dbReference type="InterPro" id="IPR027417">
    <property type="entry name" value="P-loop_NTPase"/>
</dbReference>
<keyword evidence="8" id="KW-0645">Protease</keyword>
<feature type="domain" description="AAA+ ATPase" evidence="6">
    <location>
        <begin position="116"/>
        <end position="261"/>
    </location>
</feature>
<protein>
    <submittedName>
        <fullName evidence="8">ATP-dependent Clp protease ATP-binding subunit ClpC</fullName>
    </submittedName>
</protein>
<evidence type="ECO:0000259" key="6">
    <source>
        <dbReference type="SMART" id="SM00382"/>
    </source>
</evidence>
<dbReference type="SMART" id="SM01086">
    <property type="entry name" value="ClpB_D2-small"/>
    <property type="match status" value="1"/>
</dbReference>
<dbReference type="InterPro" id="IPR050130">
    <property type="entry name" value="ClpA_ClpB"/>
</dbReference>
<dbReference type="InterPro" id="IPR028299">
    <property type="entry name" value="ClpA/B_CS2"/>
</dbReference>
<evidence type="ECO:0000256" key="2">
    <source>
        <dbReference type="ARBA" id="ARBA00022741"/>
    </source>
</evidence>
<dbReference type="Gene3D" id="1.10.8.60">
    <property type="match status" value="2"/>
</dbReference>
<dbReference type="InterPro" id="IPR001270">
    <property type="entry name" value="ClpA/B"/>
</dbReference>
<dbReference type="Proteomes" id="UP001344906">
    <property type="component" value="Unassembled WGS sequence"/>
</dbReference>
<feature type="compositionally biased region" description="Basic and acidic residues" evidence="5">
    <location>
        <begin position="59"/>
        <end position="69"/>
    </location>
</feature>
<dbReference type="Pfam" id="PF17871">
    <property type="entry name" value="AAA_lid_9"/>
    <property type="match status" value="1"/>
</dbReference>
<dbReference type="GO" id="GO:0008233">
    <property type="term" value="F:peptidase activity"/>
    <property type="evidence" value="ECO:0007669"/>
    <property type="project" value="UniProtKB-KW"/>
</dbReference>
<dbReference type="PROSITE" id="PS00871">
    <property type="entry name" value="CLPAB_2"/>
    <property type="match status" value="1"/>
</dbReference>
<keyword evidence="2" id="KW-0547">Nucleotide-binding</keyword>
<dbReference type="Pfam" id="PF07724">
    <property type="entry name" value="AAA_2"/>
    <property type="match status" value="1"/>
</dbReference>
<reference evidence="8 9" key="1">
    <citation type="submission" date="2023-02" db="EMBL/GenBank/DDBJ databases">
        <title>Dictyobacter halimunensis sp. nov., a new member of the class Ktedonobacteria from forest soil in a geothermal area.</title>
        <authorList>
            <person name="Rachmania M.K."/>
            <person name="Ningsih F."/>
            <person name="Sakai Y."/>
            <person name="Yabe S."/>
            <person name="Yokota A."/>
            <person name="Sjamsuridzal W."/>
        </authorList>
    </citation>
    <scope>NUCLEOTIDE SEQUENCE [LARGE SCALE GENOMIC DNA]</scope>
    <source>
        <strain evidence="8 9">S3.2.2.5</strain>
    </source>
</reference>
<sequence length="739" mass="82543">MKCERCQINLARVRIDHVQNGQTESNFLCAFCLGELIGAGNTSNAFPEKDPNNASNIPAKHEHAEKADAQKAPSATPTLDHYGRDLTLEAAQGKLDPIVQRDHILHRLITVLGRRQKNNPVLVGEPGVGKTAIVEGLASRIQRGDVPATLQNKRIISLSMGSLLAGSSLRGQFEQRLKLLIEEVQRSPEIILFIDELHSVVNTGAAEGALGAADIMKPALARGELRCIGATTLKEYRQDVEKDPALERRFQPILVDEPTIEETIAMLQTLRPHYETFHNVTITDEAIKGAVKFSSRYIHDRFLPDKAIDAIDEACSMLHLELLEQHKSSQLDRLTDLQRQIVKIQVQKELALNANDAALAAQMQQQEEMLLYRLEQEKALVSQRTPAGTQQTAVTLEHVARIVALWANIPVNQILKNEYQHLSTLEADLHKYVIGQDEAIKAVSNAIRRSHTGLKDYNRPIGSFLFLGQTGVGKTEMAKALAIELFGSEDRLIRLDMSEYMEQHSVARLFGSPPGYIGYEQAGQLTEQIRRHPYSVVLFDEIEKAHPNVFNALLQVFDDGRLTDGQGRTIDFKNTLLIMTSNIGSSMLKRGTSLGFQTRGKDVVAPEENYPPQIAEALKQHFHPEFLNRIDQIILFHPLQTAELYRIVHLLLQQVRVRLQELEIELVIGEGVADFLLEKGFHPEYGARPLRRTIQVYIDNALANAMITGDISRGQTAVLLVENQQIVVSSFVATQLQVS</sequence>
<dbReference type="Pfam" id="PF00004">
    <property type="entry name" value="AAA"/>
    <property type="match status" value="1"/>
</dbReference>
<evidence type="ECO:0000259" key="7">
    <source>
        <dbReference type="SMART" id="SM01086"/>
    </source>
</evidence>
<proteinExistence type="predicted"/>
<dbReference type="PRINTS" id="PR00300">
    <property type="entry name" value="CLPPROTEASEA"/>
</dbReference>
<gene>
    <name evidence="8" type="ORF">KDH_08180</name>
</gene>
<dbReference type="PANTHER" id="PTHR11638">
    <property type="entry name" value="ATP-DEPENDENT CLP PROTEASE"/>
    <property type="match status" value="1"/>
</dbReference>
<dbReference type="InterPro" id="IPR041546">
    <property type="entry name" value="ClpA/ClpB_AAA_lid"/>
</dbReference>
<name>A0ABQ6FIJ9_9CHLR</name>
<evidence type="ECO:0000256" key="5">
    <source>
        <dbReference type="SAM" id="MobiDB-lite"/>
    </source>
</evidence>
<dbReference type="GO" id="GO:0005524">
    <property type="term" value="F:ATP binding"/>
    <property type="evidence" value="ECO:0007669"/>
    <property type="project" value="UniProtKB-KW"/>
</dbReference>
<dbReference type="InterPro" id="IPR019489">
    <property type="entry name" value="Clp_ATPase_C"/>
</dbReference>
<dbReference type="CDD" id="cd00009">
    <property type="entry name" value="AAA"/>
    <property type="match status" value="1"/>
</dbReference>
<evidence type="ECO:0000256" key="1">
    <source>
        <dbReference type="ARBA" id="ARBA00022737"/>
    </source>
</evidence>
<dbReference type="Gene3D" id="4.10.860.10">
    <property type="entry name" value="UVR domain"/>
    <property type="match status" value="1"/>
</dbReference>
<dbReference type="Pfam" id="PF10431">
    <property type="entry name" value="ClpB_D2-small"/>
    <property type="match status" value="1"/>
</dbReference>
<feature type="domain" description="AAA+ ATPase" evidence="6">
    <location>
        <begin position="460"/>
        <end position="602"/>
    </location>
</feature>
<keyword evidence="8" id="KW-0378">Hydrolase</keyword>
<dbReference type="InterPro" id="IPR003959">
    <property type="entry name" value="ATPase_AAA_core"/>
</dbReference>
<keyword evidence="3 8" id="KW-0067">ATP-binding</keyword>
<dbReference type="CDD" id="cd19499">
    <property type="entry name" value="RecA-like_ClpB_Hsp104-like"/>
    <property type="match status" value="1"/>
</dbReference>
<dbReference type="Gene3D" id="3.40.50.300">
    <property type="entry name" value="P-loop containing nucleotide triphosphate hydrolases"/>
    <property type="match status" value="2"/>
</dbReference>
<organism evidence="8 9">
    <name type="scientific">Dictyobacter halimunensis</name>
    <dbReference type="NCBI Taxonomy" id="3026934"/>
    <lineage>
        <taxon>Bacteria</taxon>
        <taxon>Bacillati</taxon>
        <taxon>Chloroflexota</taxon>
        <taxon>Ktedonobacteria</taxon>
        <taxon>Ktedonobacterales</taxon>
        <taxon>Dictyobacteraceae</taxon>
        <taxon>Dictyobacter</taxon>
    </lineage>
</organism>
<keyword evidence="1" id="KW-0677">Repeat</keyword>